<dbReference type="EMBL" id="AYCK01008576">
    <property type="status" value="NOT_ANNOTATED_CDS"/>
    <property type="molecule type" value="Genomic_DNA"/>
</dbReference>
<sequence length="403" mass="46306">MSATEPVLVYPYSKHIYLLVIVRSYLAPVKDEEAESQRKAKSRHARQTRRSTQGVTLTDLKEAQMSYSLSHQDREKEEESTQGNRLCLRRGFADDTGDQAGLPESKETWIYFEDSSSPGRAEYEKDESSVGLPLDGAKSTFVFLHNFSRIFSSRSVYMQKFNLSVRKKWIGNSPTAEFVRSSQNLSGRLPQRAAKAEKSREKQGAGVRRGGGQANFLKVFNKTNKNYRKYLNKTISQTISQHERLSRYDSTGESATDKPMGRTSSYTRRETRLAALNKQEQDSTAKDYKKMYTEALQENERLKSRLHDSKQELVKIRSQLEKVAQRQDRMSERSTVLETEKREKQALEKRVTDMEEEIKAFPALAQVQALRRVNECLLAENRAMLRVLTRLSETASMPETEDL</sequence>
<reference evidence="6" key="2">
    <citation type="submission" date="2025-08" db="UniProtKB">
        <authorList>
            <consortium name="Ensembl"/>
        </authorList>
    </citation>
    <scope>IDENTIFICATION</scope>
</reference>
<dbReference type="PANTHER" id="PTHR24179:SF21">
    <property type="entry name" value="MYOSIN BINDING SUBUNIT, ISOFORM O"/>
    <property type="match status" value="1"/>
</dbReference>
<accession>A0A096LRB9</accession>
<name>A0A096LRB9_POEFO</name>
<dbReference type="PANTHER" id="PTHR24179">
    <property type="entry name" value="PROTEIN PHOSPHATASE 1 REGULATORY SUBUNIT 12"/>
    <property type="match status" value="1"/>
</dbReference>
<dbReference type="InterPro" id="IPR031775">
    <property type="entry name" value="PRKG1_interact"/>
</dbReference>
<evidence type="ECO:0000256" key="2">
    <source>
        <dbReference type="ARBA" id="ARBA00022737"/>
    </source>
</evidence>
<feature type="domain" description="cGMP-dependent protein kinase interacting" evidence="5">
    <location>
        <begin position="287"/>
        <end position="393"/>
    </location>
</feature>
<feature type="region of interest" description="Disordered" evidence="4">
    <location>
        <begin position="181"/>
        <end position="210"/>
    </location>
</feature>
<keyword evidence="3" id="KW-0040">ANK repeat</keyword>
<dbReference type="Ensembl" id="ENSPFOT00000031138.1">
    <property type="protein sequence ID" value="ENSPFOP00000021710.1"/>
    <property type="gene ID" value="ENSPFOG00000007908.2"/>
</dbReference>
<dbReference type="CDD" id="cd21930">
    <property type="entry name" value="IPD_PPP1R12"/>
    <property type="match status" value="1"/>
</dbReference>
<feature type="region of interest" description="Disordered" evidence="4">
    <location>
        <begin position="241"/>
        <end position="286"/>
    </location>
</feature>
<proteinExistence type="predicted"/>
<evidence type="ECO:0000259" key="5">
    <source>
        <dbReference type="Pfam" id="PF15898"/>
    </source>
</evidence>
<dbReference type="Gene3D" id="6.10.140.390">
    <property type="match status" value="1"/>
</dbReference>
<feature type="compositionally biased region" description="Basic residues" evidence="4">
    <location>
        <begin position="39"/>
        <end position="49"/>
    </location>
</feature>
<dbReference type="Pfam" id="PF15898">
    <property type="entry name" value="PRKG1_interact"/>
    <property type="match status" value="1"/>
</dbReference>
<reference evidence="7" key="1">
    <citation type="submission" date="2013-10" db="EMBL/GenBank/DDBJ databases">
        <authorList>
            <person name="Schartl M."/>
            <person name="Warren W."/>
        </authorList>
    </citation>
    <scope>NUCLEOTIDE SEQUENCE [LARGE SCALE GENOMIC DNA]</scope>
    <source>
        <strain evidence="7">female</strain>
    </source>
</reference>
<evidence type="ECO:0000256" key="1">
    <source>
        <dbReference type="ARBA" id="ARBA00022473"/>
    </source>
</evidence>
<evidence type="ECO:0000256" key="4">
    <source>
        <dbReference type="SAM" id="MobiDB-lite"/>
    </source>
</evidence>
<dbReference type="GO" id="GO:0019901">
    <property type="term" value="F:protein kinase binding"/>
    <property type="evidence" value="ECO:0007669"/>
    <property type="project" value="InterPro"/>
</dbReference>
<feature type="compositionally biased region" description="Basic and acidic residues" evidence="4">
    <location>
        <begin position="194"/>
        <end position="203"/>
    </location>
</feature>
<keyword evidence="2" id="KW-0677">Repeat</keyword>
<evidence type="ECO:0000313" key="7">
    <source>
        <dbReference type="Proteomes" id="UP000028760"/>
    </source>
</evidence>
<dbReference type="AlphaFoldDB" id="A0A096LRB9"/>
<dbReference type="GO" id="GO:0004857">
    <property type="term" value="F:enzyme inhibitor activity"/>
    <property type="evidence" value="ECO:0007669"/>
    <property type="project" value="TreeGrafter"/>
</dbReference>
<keyword evidence="1" id="KW-0217">Developmental protein</keyword>
<feature type="region of interest" description="Disordered" evidence="4">
    <location>
        <begin position="31"/>
        <end position="57"/>
    </location>
</feature>
<dbReference type="Proteomes" id="UP000028760">
    <property type="component" value="Unassembled WGS sequence"/>
</dbReference>
<evidence type="ECO:0000256" key="3">
    <source>
        <dbReference type="ARBA" id="ARBA00023043"/>
    </source>
</evidence>
<dbReference type="GO" id="GO:0005737">
    <property type="term" value="C:cytoplasm"/>
    <property type="evidence" value="ECO:0007669"/>
    <property type="project" value="TreeGrafter"/>
</dbReference>
<reference evidence="6" key="3">
    <citation type="submission" date="2025-09" db="UniProtKB">
        <authorList>
            <consortium name="Ensembl"/>
        </authorList>
    </citation>
    <scope>IDENTIFICATION</scope>
</reference>
<dbReference type="Gene3D" id="6.10.250.1820">
    <property type="match status" value="1"/>
</dbReference>
<keyword evidence="7" id="KW-1185">Reference proteome</keyword>
<evidence type="ECO:0000313" key="6">
    <source>
        <dbReference type="Ensembl" id="ENSPFOP00000021710.1"/>
    </source>
</evidence>
<organism evidence="6 7">
    <name type="scientific">Poecilia formosa</name>
    <name type="common">Amazon molly</name>
    <name type="synonym">Limia formosa</name>
    <dbReference type="NCBI Taxonomy" id="48698"/>
    <lineage>
        <taxon>Eukaryota</taxon>
        <taxon>Metazoa</taxon>
        <taxon>Chordata</taxon>
        <taxon>Craniata</taxon>
        <taxon>Vertebrata</taxon>
        <taxon>Euteleostomi</taxon>
        <taxon>Actinopterygii</taxon>
        <taxon>Neopterygii</taxon>
        <taxon>Teleostei</taxon>
        <taxon>Neoteleostei</taxon>
        <taxon>Acanthomorphata</taxon>
        <taxon>Ovalentaria</taxon>
        <taxon>Atherinomorphae</taxon>
        <taxon>Cyprinodontiformes</taxon>
        <taxon>Poeciliidae</taxon>
        <taxon>Poeciliinae</taxon>
        <taxon>Poecilia</taxon>
    </lineage>
</organism>
<protein>
    <submittedName>
        <fullName evidence="6">Protein phosphatase 1, regulatory subunit 12B</fullName>
    </submittedName>
</protein>
<dbReference type="GeneTree" id="ENSGT00940000166065"/>
<dbReference type="GO" id="GO:0019208">
    <property type="term" value="F:phosphatase regulator activity"/>
    <property type="evidence" value="ECO:0007669"/>
    <property type="project" value="TreeGrafter"/>
</dbReference>
<dbReference type="InterPro" id="IPR051226">
    <property type="entry name" value="PP1_Regulatory_Subunit"/>
</dbReference>